<organism evidence="2 3">
    <name type="scientific">Microdochium trichocladiopsis</name>
    <dbReference type="NCBI Taxonomy" id="1682393"/>
    <lineage>
        <taxon>Eukaryota</taxon>
        <taxon>Fungi</taxon>
        <taxon>Dikarya</taxon>
        <taxon>Ascomycota</taxon>
        <taxon>Pezizomycotina</taxon>
        <taxon>Sordariomycetes</taxon>
        <taxon>Xylariomycetidae</taxon>
        <taxon>Xylariales</taxon>
        <taxon>Microdochiaceae</taxon>
        <taxon>Microdochium</taxon>
    </lineage>
</organism>
<name>A0A9P9BMC1_9PEZI</name>
<sequence length="1068" mass="114539">MEPEDSLYQNLNRLGKERAWVEDDEMKEEAEDEEEKKVDDEVVKVPFRKMEADDDGEDEGDVVDVLKVVSPVMVQFPDSKEKTRLSVQVVLVVLVVLSDHVDDDRVDSDTPNDDDGVVLLFEYPVGVGGAGKYCLAARRRCWRDSNSRRDAAACFPCGDRAAVLMSPPGLGWSVTVDETGSSEELAALLEVEELPAAAVVLVSLKDGAVFGVSDVFPLPERELGSLPDNELVCPVLCVDEFVNAKDDVVLEYGLIVCDTVTIVTETDTDTDMDVELVDSLSVVLIESALVTEDVLESLLDGATLLPVEFVKGGNDDSEEGASALVPLFVMLVTLVADDLLEPDSMDIVDPGVDADGPEMVEVPEIESAEEPPNAEDETSETLPPPESLAGNVALLAIAVPGSDEKSVRVPVGEGAVTLALADRLPLPLLVGVICGTENDELVVEEARGLEKLLSPVLLEAVLGATDTVMEIVFLVKSELLVLLIEELEIEPVAEEVWIADTVTIAGLVVGPEEVVPDGVMATLLDSTESDKVRDDTEPVALVIDPALPDDMKLPDGRDVNPDRDAVLVVRPPVEIMELRILDRVDTKLRPTPEVLSATDEPVVVGKLVELEVRRAEEELAVLEVLTKDDCGPADEPVFVKETVCSPDEVAGCWDSVIVQVQWMRTEWCSQHYSSRYHYLMSHSRTKFQDLASFCWIGPAEAVALDRGKGTEKDTELLENPGGVGDDATEVVFVYVELVLSEPAVDLLVVTAADELRYTDGDKPLLQVISDDDPELRVSETSSVLDQLPEAPETVVGRALLISTGVRVGLLLDTFVNQTEVHTEPLPLPTNVLVTFAPVQGGDGKTSVIVMIGFDAVKVMFDDGPLLANVDVQAPPLPELGSVVIFSVGHENGGNTLVMTVGVGPVKLMVAALELLVIQVDVQGLPVPVPVSVKVALAFGQENGGKLLATTEGLVPVTEGWVTRDPLALHADVHALPEAVPVIVVVFSVGQENGGNTLVIMVTCGTVYVTLDGLDPLLIQVDVHDPPIPVPVTVVVVFWLGQEKGGKTLVTTVGKLRVDVTFAVSDALL</sequence>
<keyword evidence="3" id="KW-1185">Reference proteome</keyword>
<comment type="caution">
    <text evidence="2">The sequence shown here is derived from an EMBL/GenBank/DDBJ whole genome shotgun (WGS) entry which is preliminary data.</text>
</comment>
<dbReference type="RefSeq" id="XP_046011741.1">
    <property type="nucleotide sequence ID" value="XM_046156879.1"/>
</dbReference>
<protein>
    <submittedName>
        <fullName evidence="2">Uncharacterized protein</fullName>
    </submittedName>
</protein>
<dbReference type="Proteomes" id="UP000756346">
    <property type="component" value="Unassembled WGS sequence"/>
</dbReference>
<feature type="compositionally biased region" description="Acidic residues" evidence="1">
    <location>
        <begin position="364"/>
        <end position="379"/>
    </location>
</feature>
<evidence type="ECO:0000313" key="2">
    <source>
        <dbReference type="EMBL" id="KAH7029453.1"/>
    </source>
</evidence>
<reference evidence="2" key="1">
    <citation type="journal article" date="2021" name="Nat. Commun.">
        <title>Genetic determinants of endophytism in the Arabidopsis root mycobiome.</title>
        <authorList>
            <person name="Mesny F."/>
            <person name="Miyauchi S."/>
            <person name="Thiergart T."/>
            <person name="Pickel B."/>
            <person name="Atanasova L."/>
            <person name="Karlsson M."/>
            <person name="Huettel B."/>
            <person name="Barry K.W."/>
            <person name="Haridas S."/>
            <person name="Chen C."/>
            <person name="Bauer D."/>
            <person name="Andreopoulos W."/>
            <person name="Pangilinan J."/>
            <person name="LaButti K."/>
            <person name="Riley R."/>
            <person name="Lipzen A."/>
            <person name="Clum A."/>
            <person name="Drula E."/>
            <person name="Henrissat B."/>
            <person name="Kohler A."/>
            <person name="Grigoriev I.V."/>
            <person name="Martin F.M."/>
            <person name="Hacquard S."/>
        </authorList>
    </citation>
    <scope>NUCLEOTIDE SEQUENCE</scope>
    <source>
        <strain evidence="2">MPI-CAGE-CH-0230</strain>
    </source>
</reference>
<proteinExistence type="predicted"/>
<dbReference type="GeneID" id="70186425"/>
<gene>
    <name evidence="2" type="ORF">B0I36DRAFT_350328</name>
</gene>
<evidence type="ECO:0000313" key="3">
    <source>
        <dbReference type="Proteomes" id="UP000756346"/>
    </source>
</evidence>
<accession>A0A9P9BMC1</accession>
<dbReference type="EMBL" id="JAGTJQ010000006">
    <property type="protein sequence ID" value="KAH7029453.1"/>
    <property type="molecule type" value="Genomic_DNA"/>
</dbReference>
<feature type="region of interest" description="Disordered" evidence="1">
    <location>
        <begin position="364"/>
        <end position="386"/>
    </location>
</feature>
<dbReference type="AlphaFoldDB" id="A0A9P9BMC1"/>
<evidence type="ECO:0000256" key="1">
    <source>
        <dbReference type="SAM" id="MobiDB-lite"/>
    </source>
</evidence>